<keyword evidence="3 6" id="KW-0238">DNA-binding</keyword>
<keyword evidence="5 6" id="KW-0539">Nucleus</keyword>
<proteinExistence type="predicted"/>
<evidence type="ECO:0000256" key="1">
    <source>
        <dbReference type="ARBA" id="ARBA00004123"/>
    </source>
</evidence>
<dbReference type="InterPro" id="IPR046360">
    <property type="entry name" value="T-box_DNA-bd"/>
</dbReference>
<feature type="domain" description="T-box" evidence="8">
    <location>
        <begin position="1"/>
        <end position="171"/>
    </location>
</feature>
<keyword evidence="2" id="KW-0805">Transcription regulation</keyword>
<dbReference type="AlphaFoldDB" id="A0A1B6CEG8"/>
<keyword evidence="4" id="KW-0804">Transcription</keyword>
<dbReference type="SMART" id="SM00425">
    <property type="entry name" value="TBOX"/>
    <property type="match status" value="1"/>
</dbReference>
<dbReference type="PANTHER" id="PTHR11267:SF207">
    <property type="entry name" value="OVER COMPENSATING MALES, ISOFORM A"/>
    <property type="match status" value="1"/>
</dbReference>
<evidence type="ECO:0000313" key="10">
    <source>
        <dbReference type="EMBL" id="JAS28693.1"/>
    </source>
</evidence>
<dbReference type="PROSITE" id="PS50252">
    <property type="entry name" value="TBOX_3"/>
    <property type="match status" value="1"/>
</dbReference>
<reference evidence="9" key="1">
    <citation type="submission" date="2015-12" db="EMBL/GenBank/DDBJ databases">
        <title>De novo transcriptome assembly of four potential Pierce s Disease insect vectors from Arizona vineyards.</title>
        <authorList>
            <person name="Tassone E.E."/>
        </authorList>
    </citation>
    <scope>NUCLEOTIDE SEQUENCE</scope>
</reference>
<evidence type="ECO:0000256" key="6">
    <source>
        <dbReference type="PROSITE-ProRule" id="PRU00201"/>
    </source>
</evidence>
<evidence type="ECO:0000256" key="5">
    <source>
        <dbReference type="ARBA" id="ARBA00023242"/>
    </source>
</evidence>
<sequence length="223" mass="25097">MIVTKAGRRMFPVIKLSVSGLCPDSLYVVLLDIVPADTKRYRYIYHSSQWLPAGEGNPSPSPNLYLHPDSPSPGSLLMSRSVTFDKIKLTNNGSAKVRGQVSLHSMQKYIPQIHIIPTSECNLAVFSRNAIKDAFTFTFNETEFVTVTAYQNQKITKLKIASNPFARGFRESLKIENMLHCEKHLPFEITSDGIETSAFQRYNPAEDTKPSKDEKKESKIVLV</sequence>
<comment type="caution">
    <text evidence="6">Lacks conserved residue(s) required for the propagation of feature annotation.</text>
</comment>
<dbReference type="PANTHER" id="PTHR11267">
    <property type="entry name" value="T-BOX PROTEIN-RELATED"/>
    <property type="match status" value="1"/>
</dbReference>
<dbReference type="Gene3D" id="2.60.40.820">
    <property type="entry name" value="Transcription factor, T-box"/>
    <property type="match status" value="1"/>
</dbReference>
<name>A0A1B6CEG8_9HEMI</name>
<dbReference type="PROSITE" id="PS01264">
    <property type="entry name" value="TBOX_2"/>
    <property type="match status" value="1"/>
</dbReference>
<dbReference type="Pfam" id="PF00907">
    <property type="entry name" value="T-box"/>
    <property type="match status" value="1"/>
</dbReference>
<dbReference type="InterPro" id="IPR008967">
    <property type="entry name" value="p53-like_TF_DNA-bd_sf"/>
</dbReference>
<evidence type="ECO:0000259" key="8">
    <source>
        <dbReference type="PROSITE" id="PS50252"/>
    </source>
</evidence>
<dbReference type="PRINTS" id="PR00937">
    <property type="entry name" value="TBOX"/>
</dbReference>
<dbReference type="GO" id="GO:0045893">
    <property type="term" value="P:positive regulation of DNA-templated transcription"/>
    <property type="evidence" value="ECO:0007669"/>
    <property type="project" value="InterPro"/>
</dbReference>
<evidence type="ECO:0000256" key="3">
    <source>
        <dbReference type="ARBA" id="ARBA00023125"/>
    </source>
</evidence>
<dbReference type="GO" id="GO:0005634">
    <property type="term" value="C:nucleus"/>
    <property type="evidence" value="ECO:0007669"/>
    <property type="project" value="UniProtKB-SubCell"/>
</dbReference>
<dbReference type="EMBL" id="GEDC01008605">
    <property type="protein sequence ID" value="JAS28693.1"/>
    <property type="molecule type" value="Transcribed_RNA"/>
</dbReference>
<dbReference type="GO" id="GO:0000981">
    <property type="term" value="F:DNA-binding transcription factor activity, RNA polymerase II-specific"/>
    <property type="evidence" value="ECO:0007669"/>
    <property type="project" value="TreeGrafter"/>
</dbReference>
<accession>A0A1B6CEG8</accession>
<dbReference type="GO" id="GO:0000978">
    <property type="term" value="F:RNA polymerase II cis-regulatory region sequence-specific DNA binding"/>
    <property type="evidence" value="ECO:0007669"/>
    <property type="project" value="InterPro"/>
</dbReference>
<dbReference type="GO" id="GO:0000785">
    <property type="term" value="C:chromatin"/>
    <property type="evidence" value="ECO:0007669"/>
    <property type="project" value="TreeGrafter"/>
</dbReference>
<dbReference type="InterPro" id="IPR036960">
    <property type="entry name" value="T-box_sf"/>
</dbReference>
<organism evidence="9">
    <name type="scientific">Clastoptera arizonana</name>
    <name type="common">Arizona spittle bug</name>
    <dbReference type="NCBI Taxonomy" id="38151"/>
    <lineage>
        <taxon>Eukaryota</taxon>
        <taxon>Metazoa</taxon>
        <taxon>Ecdysozoa</taxon>
        <taxon>Arthropoda</taxon>
        <taxon>Hexapoda</taxon>
        <taxon>Insecta</taxon>
        <taxon>Pterygota</taxon>
        <taxon>Neoptera</taxon>
        <taxon>Paraneoptera</taxon>
        <taxon>Hemiptera</taxon>
        <taxon>Auchenorrhyncha</taxon>
        <taxon>Cercopoidea</taxon>
        <taxon>Clastopteridae</taxon>
        <taxon>Clastoptera</taxon>
    </lineage>
</organism>
<feature type="region of interest" description="Disordered" evidence="7">
    <location>
        <begin position="201"/>
        <end position="223"/>
    </location>
</feature>
<dbReference type="InterPro" id="IPR018186">
    <property type="entry name" value="TF_T-box_CS"/>
</dbReference>
<feature type="compositionally biased region" description="Basic and acidic residues" evidence="7">
    <location>
        <begin position="204"/>
        <end position="223"/>
    </location>
</feature>
<evidence type="ECO:0000256" key="7">
    <source>
        <dbReference type="SAM" id="MobiDB-lite"/>
    </source>
</evidence>
<dbReference type="EMBL" id="GEDC01025474">
    <property type="protein sequence ID" value="JAS11824.1"/>
    <property type="molecule type" value="Transcribed_RNA"/>
</dbReference>
<gene>
    <name evidence="10" type="ORF">g.14891</name>
    <name evidence="9" type="ORF">g.14893</name>
</gene>
<evidence type="ECO:0000256" key="4">
    <source>
        <dbReference type="ARBA" id="ARBA00023163"/>
    </source>
</evidence>
<dbReference type="GO" id="GO:0001708">
    <property type="term" value="P:cell fate specification"/>
    <property type="evidence" value="ECO:0007669"/>
    <property type="project" value="TreeGrafter"/>
</dbReference>
<evidence type="ECO:0000313" key="9">
    <source>
        <dbReference type="EMBL" id="JAS11824.1"/>
    </source>
</evidence>
<comment type="subcellular location">
    <subcellularLocation>
        <location evidence="1 6">Nucleus</location>
    </subcellularLocation>
</comment>
<protein>
    <recommendedName>
        <fullName evidence="8">T-box domain-containing protein</fullName>
    </recommendedName>
</protein>
<evidence type="ECO:0000256" key="2">
    <source>
        <dbReference type="ARBA" id="ARBA00023015"/>
    </source>
</evidence>
<dbReference type="SUPFAM" id="SSF49417">
    <property type="entry name" value="p53-like transcription factors"/>
    <property type="match status" value="1"/>
</dbReference>
<dbReference type="InterPro" id="IPR001699">
    <property type="entry name" value="TF_T-box"/>
</dbReference>